<dbReference type="PROSITE" id="PS50144">
    <property type="entry name" value="MATH"/>
    <property type="match status" value="1"/>
</dbReference>
<gene>
    <name evidence="2" type="primary">spop-b_51</name>
    <name evidence="2" type="ORF">CDAR_609841</name>
</gene>
<keyword evidence="3" id="KW-1185">Reference proteome</keyword>
<reference evidence="2 3" key="1">
    <citation type="submission" date="2021-06" db="EMBL/GenBank/DDBJ databases">
        <title>Caerostris darwini draft genome.</title>
        <authorList>
            <person name="Kono N."/>
            <person name="Arakawa K."/>
        </authorList>
    </citation>
    <scope>NUCLEOTIDE SEQUENCE [LARGE SCALE GENOMIC DNA]</scope>
</reference>
<sequence length="324" mass="37068">MACENITGKGTFTVTWIIDNFEYCIEKEGEYIKSPTFVAPTFANTKWSLRIYPRKGNDISLCLFRESDSKGPLKIKINYEFALLAADGLCRLFDTTEECFSTNSISNLISVDQDYLSTNFLSNGNLVVRCKMWYSKKEISSYCRVRTHIGVEKKILIWSIKKFSTLEKGIEPTLKIKSTRNQKLIASLKLSLTEDDDETLQMSFIYPNSQVRSMYFSNKLYILDSNNVAVPWSNAGVFFDDFSKESKFSLAITKGEIMEKKSQYLRADVLSLLCECDFSTGETTGELEGCDPDAEIQGMNPIHWTCLQSCRSHRKNENCYKCEH</sequence>
<dbReference type="SUPFAM" id="SSF49599">
    <property type="entry name" value="TRAF domain-like"/>
    <property type="match status" value="1"/>
</dbReference>
<evidence type="ECO:0000313" key="3">
    <source>
        <dbReference type="Proteomes" id="UP001054837"/>
    </source>
</evidence>
<feature type="domain" description="MATH" evidence="1">
    <location>
        <begin position="11"/>
        <end position="132"/>
    </location>
</feature>
<comment type="caution">
    <text evidence="2">The sequence shown here is derived from an EMBL/GenBank/DDBJ whole genome shotgun (WGS) entry which is preliminary data.</text>
</comment>
<evidence type="ECO:0000313" key="2">
    <source>
        <dbReference type="EMBL" id="GIY72034.1"/>
    </source>
</evidence>
<dbReference type="SMART" id="SM00061">
    <property type="entry name" value="MATH"/>
    <property type="match status" value="1"/>
</dbReference>
<dbReference type="Gene3D" id="2.60.210.10">
    <property type="entry name" value="Apoptosis, Tumor Necrosis Factor Receptor Associated Protein 2, Chain A"/>
    <property type="match status" value="1"/>
</dbReference>
<evidence type="ECO:0000259" key="1">
    <source>
        <dbReference type="PROSITE" id="PS50144"/>
    </source>
</evidence>
<dbReference type="EMBL" id="BPLQ01013432">
    <property type="protein sequence ID" value="GIY72034.1"/>
    <property type="molecule type" value="Genomic_DNA"/>
</dbReference>
<organism evidence="2 3">
    <name type="scientific">Caerostris darwini</name>
    <dbReference type="NCBI Taxonomy" id="1538125"/>
    <lineage>
        <taxon>Eukaryota</taxon>
        <taxon>Metazoa</taxon>
        <taxon>Ecdysozoa</taxon>
        <taxon>Arthropoda</taxon>
        <taxon>Chelicerata</taxon>
        <taxon>Arachnida</taxon>
        <taxon>Araneae</taxon>
        <taxon>Araneomorphae</taxon>
        <taxon>Entelegynae</taxon>
        <taxon>Araneoidea</taxon>
        <taxon>Araneidae</taxon>
        <taxon>Caerostris</taxon>
    </lineage>
</organism>
<protein>
    <submittedName>
        <fullName evidence="2">Speckle-type POZ protein B</fullName>
    </submittedName>
</protein>
<dbReference type="Proteomes" id="UP001054837">
    <property type="component" value="Unassembled WGS sequence"/>
</dbReference>
<dbReference type="InterPro" id="IPR008974">
    <property type="entry name" value="TRAF-like"/>
</dbReference>
<name>A0AAV4VR12_9ARAC</name>
<accession>A0AAV4VR12</accession>
<dbReference type="Pfam" id="PF22486">
    <property type="entry name" value="MATH_2"/>
    <property type="match status" value="1"/>
</dbReference>
<proteinExistence type="predicted"/>
<dbReference type="InterPro" id="IPR002083">
    <property type="entry name" value="MATH/TRAF_dom"/>
</dbReference>
<dbReference type="AlphaFoldDB" id="A0AAV4VR12"/>